<evidence type="ECO:0000313" key="2">
    <source>
        <dbReference type="Proteomes" id="UP000219453"/>
    </source>
</evidence>
<name>A0A285P981_NATPI</name>
<reference evidence="1 2" key="1">
    <citation type="submission" date="2017-09" db="EMBL/GenBank/DDBJ databases">
        <authorList>
            <person name="Ehlers B."/>
            <person name="Leendertz F.H."/>
        </authorList>
    </citation>
    <scope>NUCLEOTIDE SEQUENCE [LARGE SCALE GENOMIC DNA]</scope>
    <source>
        <strain evidence="1 2">DSM 27208</strain>
    </source>
</reference>
<dbReference type="AlphaFoldDB" id="A0A285P981"/>
<sequence>MAAEIELGPAPTSENVIDLGLHEAFARLEELVSEAFDAALDDACPPDATSELALAHVTIRPFADHRKARTDWLAGTIRRRVANCDAHLHDAEAELGGWDGQLRDARQLCWCIAEALPDGRMEGRGRISRCARCLGVNINSTPNTLPCPGCEQRDRGGQS</sequence>
<proteinExistence type="predicted"/>
<accession>A0A285P981</accession>
<protein>
    <submittedName>
        <fullName evidence="1">Uncharacterized protein</fullName>
    </submittedName>
</protein>
<dbReference type="Proteomes" id="UP000219453">
    <property type="component" value="Unassembled WGS sequence"/>
</dbReference>
<organism evidence="1 2">
    <name type="scientific">Natronoarchaeum philippinense</name>
    <dbReference type="NCBI Taxonomy" id="558529"/>
    <lineage>
        <taxon>Archaea</taxon>
        <taxon>Methanobacteriati</taxon>
        <taxon>Methanobacteriota</taxon>
        <taxon>Stenosarchaea group</taxon>
        <taxon>Halobacteria</taxon>
        <taxon>Halobacteriales</taxon>
        <taxon>Natronoarchaeaceae</taxon>
    </lineage>
</organism>
<keyword evidence="2" id="KW-1185">Reference proteome</keyword>
<dbReference type="RefSeq" id="WP_097010189.1">
    <property type="nucleotide sequence ID" value="NZ_OBEJ01000009.1"/>
</dbReference>
<gene>
    <name evidence="1" type="ORF">SAMN06269185_3319</name>
</gene>
<dbReference type="EMBL" id="OBEJ01000009">
    <property type="protein sequence ID" value="SNZ18282.1"/>
    <property type="molecule type" value="Genomic_DNA"/>
</dbReference>
<evidence type="ECO:0000313" key="1">
    <source>
        <dbReference type="EMBL" id="SNZ18282.1"/>
    </source>
</evidence>